<feature type="region of interest" description="Disordered" evidence="4">
    <location>
        <begin position="198"/>
        <end position="239"/>
    </location>
</feature>
<dbReference type="InterPro" id="IPR050734">
    <property type="entry name" value="PIH1/Kintoun_subfamily"/>
</dbReference>
<keyword evidence="7" id="KW-1185">Reference proteome</keyword>
<sequence length="884" mass="101048">MDVNEEFQITPEELERIKSAMNNKIFRDMLIEYANEISDPANKKKYEEEIIAMEKQRGQEVKLIKPQSGFVVKTVCLKDNLKTFINICTSPEVGEYSSEKGVQNGLSGLHVKLPHSLVPCRKDYDKAGKQCIVYDVCFNPKSYERALHDEAFRSILIDTSFDAIEKQAGISFDRKNRKFPKMKYKGTPQPSILRSTELKQGENKETSGFNYPARNIEKKNSQKVKKDSELKSKENHSTSTKLPITPKFNIIHRGFFDMQDFTNTIVSKSRDPKELVVEIYLPLAEAASGIDLDIFEKQLVLNSNNPSYHLDIKLPYKINENLGCAQFDKGKRILIVTLPVISEPNFAIDTKSSLITLADENHTDQNEVIKKDPENFIEYNETRKHDEEHGEENTQVANLTPMNEHSENLKFDSSVIDYLPGTSQLPPFSCHQTLEEVLILITRQDIKVEDLSIGFTEHQVCVSFSQNSNEKTSLEWSMVIRSEDNDFFDKTDCGFDISLVGLELHLRKSVRSIRLWDKIFIGASETELKMEIFLTESNSDSPAHKEAHNGINSKKLCENNSSEQFKNDNAKCLENVTLERLENQLEKLLILQDAIGFDDNVDNFKDQDEVILDRHFVKTEMNGSSPVLENSETIDNDYLNISLMDLHDDVIDSSSSSPCSPYQVCIANTRFYTRHVSDCSTDEDAVQRKALLKSILKRSKSDDTDYESAKTSTNRTRAKTMSDEILLSSQDDVYKRRRYKSVTFSEEPIVFEFDKLSKRQWKKKAKLEKQRESSDAKPENLVCNVRVLSSPAVLPVSSPQILASQSSGKVSKKQSKKAKRREKRNSSSSMSDKELDPEELHKKLNKKKKKKIKNVQVNNTSIKCDVKTEKVDSTLDNQMIFDLE</sequence>
<evidence type="ECO:0000256" key="2">
    <source>
        <dbReference type="ARBA" id="ARBA00024190"/>
    </source>
</evidence>
<evidence type="ECO:0000259" key="6">
    <source>
        <dbReference type="Pfam" id="PF18201"/>
    </source>
</evidence>
<dbReference type="PANTHER" id="PTHR22997:SF3">
    <property type="entry name" value="PROTEIN KINTOUN"/>
    <property type="match status" value="1"/>
</dbReference>
<accession>A0ABM4D6G9</accession>
<gene>
    <name evidence="8" type="primary">LOC101238094</name>
</gene>
<feature type="region of interest" description="Disordered" evidence="4">
    <location>
        <begin position="703"/>
        <end position="722"/>
    </location>
</feature>
<dbReference type="PANTHER" id="PTHR22997">
    <property type="entry name" value="PIH1 DOMAIN-CONTAINING PROTEIN 1"/>
    <property type="match status" value="1"/>
</dbReference>
<proteinExistence type="inferred from homology"/>
<dbReference type="RefSeq" id="XP_065669892.1">
    <property type="nucleotide sequence ID" value="XM_065813820.1"/>
</dbReference>
<evidence type="ECO:0000256" key="1">
    <source>
        <dbReference type="ARBA" id="ARBA00022490"/>
    </source>
</evidence>
<name>A0ABM4D6G9_HYDVU</name>
<feature type="compositionally biased region" description="Basic and acidic residues" evidence="4">
    <location>
        <begin position="831"/>
        <end position="842"/>
    </location>
</feature>
<dbReference type="GeneID" id="101238094"/>
<feature type="compositionally biased region" description="Basic residues" evidence="4">
    <location>
        <begin position="810"/>
        <end position="823"/>
    </location>
</feature>
<feature type="compositionally biased region" description="Basic and acidic residues" evidence="4">
    <location>
        <begin position="215"/>
        <end position="236"/>
    </location>
</feature>
<evidence type="ECO:0000256" key="3">
    <source>
        <dbReference type="HAMAP-Rule" id="MF_03069"/>
    </source>
</evidence>
<organism evidence="7 8">
    <name type="scientific">Hydra vulgaris</name>
    <name type="common">Hydra</name>
    <name type="synonym">Hydra attenuata</name>
    <dbReference type="NCBI Taxonomy" id="6087"/>
    <lineage>
        <taxon>Eukaryota</taxon>
        <taxon>Metazoa</taxon>
        <taxon>Cnidaria</taxon>
        <taxon>Hydrozoa</taxon>
        <taxon>Hydroidolina</taxon>
        <taxon>Anthoathecata</taxon>
        <taxon>Aplanulata</taxon>
        <taxon>Hydridae</taxon>
        <taxon>Hydra</taxon>
    </lineage>
</organism>
<feature type="compositionally biased region" description="Low complexity" evidence="4">
    <location>
        <begin position="800"/>
        <end position="809"/>
    </location>
</feature>
<evidence type="ECO:0000256" key="4">
    <source>
        <dbReference type="SAM" id="MobiDB-lite"/>
    </source>
</evidence>
<evidence type="ECO:0000313" key="8">
    <source>
        <dbReference type="RefSeq" id="XP_065669892.1"/>
    </source>
</evidence>
<dbReference type="InterPro" id="IPR034727">
    <property type="entry name" value="Kintoun"/>
</dbReference>
<feature type="domain" description="PIH1D1/2/3 CS-like" evidence="6">
    <location>
        <begin position="244"/>
        <end position="341"/>
    </location>
</feature>
<comment type="subcellular location">
    <subcellularLocation>
        <location evidence="3">Cytoplasm</location>
    </subcellularLocation>
    <subcellularLocation>
        <location evidence="2">Dynein axonemal particle</location>
    </subcellularLocation>
</comment>
<dbReference type="HAMAP" id="MF_03069">
    <property type="entry name" value="Kintoun"/>
    <property type="match status" value="1"/>
</dbReference>
<comment type="function">
    <text evidence="3">Required for cytoplasmic pre-assembly of axonemal dyneins, thereby playing a central role in motility in cilia and flagella. Involved in pre-assembly of dynein arm complexes in the cytoplasm before intraflagellar transport loads them for the ciliary compartment.</text>
</comment>
<dbReference type="InterPro" id="IPR041442">
    <property type="entry name" value="PIH1D1/2/3_CS-like"/>
</dbReference>
<dbReference type="InterPro" id="IPR012981">
    <property type="entry name" value="PIH1_N"/>
</dbReference>
<feature type="compositionally biased region" description="Basic residues" evidence="4">
    <location>
        <begin position="843"/>
        <end position="853"/>
    </location>
</feature>
<reference evidence="8" key="1">
    <citation type="submission" date="2025-08" db="UniProtKB">
        <authorList>
            <consortium name="RefSeq"/>
        </authorList>
    </citation>
    <scope>IDENTIFICATION</scope>
</reference>
<dbReference type="Proteomes" id="UP001652625">
    <property type="component" value="Chromosome 12"/>
</dbReference>
<evidence type="ECO:0000259" key="5">
    <source>
        <dbReference type="Pfam" id="PF08190"/>
    </source>
</evidence>
<feature type="region of interest" description="Disordered" evidence="4">
    <location>
        <begin position="800"/>
        <end position="859"/>
    </location>
</feature>
<feature type="domain" description="PIH1 N-terminal" evidence="5">
    <location>
        <begin position="37"/>
        <end position="197"/>
    </location>
</feature>
<dbReference type="Pfam" id="PF18201">
    <property type="entry name" value="PIH1_CS"/>
    <property type="match status" value="1"/>
</dbReference>
<comment type="similarity">
    <text evidence="3">Belongs to the PIH1 family. Kintoun subfamily.</text>
</comment>
<dbReference type="Pfam" id="PF08190">
    <property type="entry name" value="PIH1"/>
    <property type="match status" value="1"/>
</dbReference>
<protein>
    <recommendedName>
        <fullName evidence="3">Protein kintoun</fullName>
    </recommendedName>
    <alternativeName>
        <fullName evidence="3">Dynein assembly factor 2, axonemal homolog</fullName>
    </alternativeName>
</protein>
<keyword evidence="1 3" id="KW-0963">Cytoplasm</keyword>
<evidence type="ECO:0000313" key="7">
    <source>
        <dbReference type="Proteomes" id="UP001652625"/>
    </source>
</evidence>